<keyword evidence="4" id="KW-1185">Reference proteome</keyword>
<feature type="region of interest" description="Disordered" evidence="1">
    <location>
        <begin position="68"/>
        <end position="89"/>
    </location>
</feature>
<evidence type="ECO:0000256" key="1">
    <source>
        <dbReference type="SAM" id="MobiDB-lite"/>
    </source>
</evidence>
<name>A0A4Y3KQ28_9CELL</name>
<dbReference type="InterPro" id="IPR045492">
    <property type="entry name" value="DUF6434"/>
</dbReference>
<dbReference type="Pfam" id="PF18953">
    <property type="entry name" value="SAP_new25"/>
    <property type="match status" value="1"/>
</dbReference>
<sequence length="207" mass="22260">MGAGRQDRTMSARPDLTPALSGEELQRWYWLREELAGLARTLGVRASGSKQELTGRLVAALDGHVAPAPSAGRAARRPTPRPLTQPLSDATELPLGQRCSQELRGYLAARIGPGFRFDAHLRELIGSRAGLTLGEVVAHWHATRDSPLQEIGAQFELNRFLRAWHAAHPGRSHAEALDAWRAYRALPVDARASGASGAAGPEATVDG</sequence>
<evidence type="ECO:0000313" key="3">
    <source>
        <dbReference type="EMBL" id="GEA86529.1"/>
    </source>
</evidence>
<organism evidence="3 4">
    <name type="scientific">Cellulomonas cellasea</name>
    <dbReference type="NCBI Taxonomy" id="43670"/>
    <lineage>
        <taxon>Bacteria</taxon>
        <taxon>Bacillati</taxon>
        <taxon>Actinomycetota</taxon>
        <taxon>Actinomycetes</taxon>
        <taxon>Micrococcales</taxon>
        <taxon>Cellulomonadaceae</taxon>
        <taxon>Cellulomonas</taxon>
    </lineage>
</organism>
<proteinExistence type="predicted"/>
<evidence type="ECO:0000259" key="2">
    <source>
        <dbReference type="Pfam" id="PF20026"/>
    </source>
</evidence>
<dbReference type="Proteomes" id="UP000317046">
    <property type="component" value="Unassembled WGS sequence"/>
</dbReference>
<protein>
    <recommendedName>
        <fullName evidence="2">DUF6434 domain-containing protein</fullName>
    </recommendedName>
</protein>
<feature type="domain" description="DUF6434" evidence="2">
    <location>
        <begin position="85"/>
        <end position="142"/>
    </location>
</feature>
<comment type="caution">
    <text evidence="3">The sequence shown here is derived from an EMBL/GenBank/DDBJ whole genome shotgun (WGS) entry which is preliminary data.</text>
</comment>
<dbReference type="EMBL" id="BJLR01000005">
    <property type="protein sequence ID" value="GEA86529.1"/>
    <property type="molecule type" value="Genomic_DNA"/>
</dbReference>
<evidence type="ECO:0000313" key="4">
    <source>
        <dbReference type="Proteomes" id="UP000317046"/>
    </source>
</evidence>
<accession>A0A4Y3KQ28</accession>
<dbReference type="Pfam" id="PF20026">
    <property type="entry name" value="DUF6434"/>
    <property type="match status" value="1"/>
</dbReference>
<dbReference type="AlphaFoldDB" id="A0A4Y3KQ28"/>
<gene>
    <name evidence="3" type="ORF">CCE01nite_04780</name>
</gene>
<reference evidence="3" key="1">
    <citation type="submission" date="2019-06" db="EMBL/GenBank/DDBJ databases">
        <title>Whole genome shotgun sequence of Cellulomonas cellasea NBRC 3753.</title>
        <authorList>
            <person name="Hosoyama A."/>
            <person name="Uohara A."/>
            <person name="Ohji S."/>
            <person name="Ichikawa N."/>
        </authorList>
    </citation>
    <scope>NUCLEOTIDE SEQUENCE [LARGE SCALE GENOMIC DNA]</scope>
    <source>
        <strain evidence="3">NBRC 3753</strain>
    </source>
</reference>